<organism evidence="3 4">
    <name type="scientific">Alkaliphilus flagellatus</name>
    <dbReference type="NCBI Taxonomy" id="2841507"/>
    <lineage>
        <taxon>Bacteria</taxon>
        <taxon>Bacillati</taxon>
        <taxon>Bacillota</taxon>
        <taxon>Clostridia</taxon>
        <taxon>Peptostreptococcales</taxon>
        <taxon>Natronincolaceae</taxon>
        <taxon>Alkaliphilus</taxon>
    </lineage>
</organism>
<dbReference type="RefSeq" id="WP_216414621.1">
    <property type="nucleotide sequence ID" value="NZ_JAHLQK010000001.1"/>
</dbReference>
<comment type="caution">
    <text evidence="3">The sequence shown here is derived from an EMBL/GenBank/DDBJ whole genome shotgun (WGS) entry which is preliminary data.</text>
</comment>
<feature type="short sequence motif" description="HXTX 2" evidence="2">
    <location>
        <begin position="125"/>
        <end position="128"/>
    </location>
</feature>
<feature type="active site" description="Proton acceptor" evidence="2">
    <location>
        <position position="125"/>
    </location>
</feature>
<dbReference type="Proteomes" id="UP000779508">
    <property type="component" value="Unassembled WGS sequence"/>
</dbReference>
<sequence>MRVFLAIEFPDDIKEYLDQVQQVVKKKSVKGNFTNKKNFHLTLRFIGETRIDELDKLKEAINKISLHQSYFQLSFSKLGQFTKGNKRIIWVGIKHNEILNQLYILLERALDEQGYPREENSFVPHITLGRQVVLAEKLDKINEKIHIDKMVIPVRKISIMESTRLNGELTYIPLYSKSLIFQ</sequence>
<evidence type="ECO:0000256" key="2">
    <source>
        <dbReference type="HAMAP-Rule" id="MF_01940"/>
    </source>
</evidence>
<dbReference type="PANTHER" id="PTHR35561:SF1">
    <property type="entry name" value="RNA 2',3'-CYCLIC PHOSPHODIESTERASE"/>
    <property type="match status" value="1"/>
</dbReference>
<dbReference type="PANTHER" id="PTHR35561">
    <property type="entry name" value="RNA 2',3'-CYCLIC PHOSPHODIESTERASE"/>
    <property type="match status" value="1"/>
</dbReference>
<dbReference type="InterPro" id="IPR004175">
    <property type="entry name" value="RNA_CPDase"/>
</dbReference>
<feature type="active site" description="Proton donor" evidence="2">
    <location>
        <position position="40"/>
    </location>
</feature>
<feature type="short sequence motif" description="HXTX 1" evidence="2">
    <location>
        <begin position="40"/>
        <end position="43"/>
    </location>
</feature>
<protein>
    <recommendedName>
        <fullName evidence="2">RNA 2',3'-cyclic phosphodiesterase</fullName>
        <shortName evidence="2">RNA 2',3'-CPDase</shortName>
        <ecNumber evidence="2">3.1.4.58</ecNumber>
    </recommendedName>
</protein>
<comment type="catalytic activity">
    <reaction evidence="2">
        <text>a 3'-end 2',3'-cyclophospho-ribonucleotide-RNA + H2O = a 3'-end 2'-phospho-ribonucleotide-RNA + H(+)</text>
        <dbReference type="Rhea" id="RHEA:11828"/>
        <dbReference type="Rhea" id="RHEA-COMP:10464"/>
        <dbReference type="Rhea" id="RHEA-COMP:17353"/>
        <dbReference type="ChEBI" id="CHEBI:15377"/>
        <dbReference type="ChEBI" id="CHEBI:15378"/>
        <dbReference type="ChEBI" id="CHEBI:83064"/>
        <dbReference type="ChEBI" id="CHEBI:173113"/>
        <dbReference type="EC" id="3.1.4.58"/>
    </reaction>
</comment>
<evidence type="ECO:0000256" key="1">
    <source>
        <dbReference type="ARBA" id="ARBA00022801"/>
    </source>
</evidence>
<dbReference type="EC" id="3.1.4.58" evidence="2"/>
<comment type="similarity">
    <text evidence="2">Belongs to the 2H phosphoesterase superfamily. ThpR family.</text>
</comment>
<proteinExistence type="inferred from homology"/>
<keyword evidence="4" id="KW-1185">Reference proteome</keyword>
<name>A0ABS6G0G5_9FIRM</name>
<comment type="function">
    <text evidence="2">Hydrolyzes RNA 2',3'-cyclic phosphodiester to an RNA 2'-phosphomonoester.</text>
</comment>
<dbReference type="EMBL" id="JAHLQK010000001">
    <property type="protein sequence ID" value="MBU5675118.1"/>
    <property type="molecule type" value="Genomic_DNA"/>
</dbReference>
<dbReference type="NCBIfam" id="TIGR02258">
    <property type="entry name" value="2_5_ligase"/>
    <property type="match status" value="1"/>
</dbReference>
<keyword evidence="1 2" id="KW-0378">Hydrolase</keyword>
<dbReference type="HAMAP" id="MF_01940">
    <property type="entry name" value="RNA_CPDase"/>
    <property type="match status" value="1"/>
</dbReference>
<reference evidence="3 4" key="1">
    <citation type="submission" date="2021-06" db="EMBL/GenBank/DDBJ databases">
        <authorList>
            <person name="Sun Q."/>
            <person name="Li D."/>
        </authorList>
    </citation>
    <scope>NUCLEOTIDE SEQUENCE [LARGE SCALE GENOMIC DNA]</scope>
    <source>
        <strain evidence="3 4">MSJ-5</strain>
    </source>
</reference>
<accession>A0ABS6G0G5</accession>
<evidence type="ECO:0000313" key="4">
    <source>
        <dbReference type="Proteomes" id="UP000779508"/>
    </source>
</evidence>
<dbReference type="Pfam" id="PF13563">
    <property type="entry name" value="2_5_RNA_ligase2"/>
    <property type="match status" value="1"/>
</dbReference>
<evidence type="ECO:0000313" key="3">
    <source>
        <dbReference type="EMBL" id="MBU5675118.1"/>
    </source>
</evidence>
<gene>
    <name evidence="3" type="primary">thpR</name>
    <name evidence="3" type="ORF">KQI88_01640</name>
</gene>